<name>A0ABU8MR74_9PSEU</name>
<protein>
    <submittedName>
        <fullName evidence="2">IniB N-terminal domain-containing protein</fullName>
    </submittedName>
</protein>
<feature type="region of interest" description="Disordered" evidence="1">
    <location>
        <begin position="98"/>
        <end position="140"/>
    </location>
</feature>
<evidence type="ECO:0000256" key="1">
    <source>
        <dbReference type="SAM" id="MobiDB-lite"/>
    </source>
</evidence>
<feature type="compositionally biased region" description="Acidic residues" evidence="1">
    <location>
        <begin position="103"/>
        <end position="113"/>
    </location>
</feature>
<dbReference type="EMBL" id="JBBEGN010000008">
    <property type="protein sequence ID" value="MEJ2869443.1"/>
    <property type="molecule type" value="Genomic_DNA"/>
</dbReference>
<feature type="region of interest" description="Disordered" evidence="1">
    <location>
        <begin position="163"/>
        <end position="188"/>
    </location>
</feature>
<feature type="compositionally biased region" description="Basic and acidic residues" evidence="1">
    <location>
        <begin position="230"/>
        <end position="252"/>
    </location>
</feature>
<dbReference type="InterPro" id="IPR049709">
    <property type="entry name" value="IniB-like_N"/>
</dbReference>
<organism evidence="2 3">
    <name type="scientific">Actinomycetospora aurantiaca</name>
    <dbReference type="NCBI Taxonomy" id="3129233"/>
    <lineage>
        <taxon>Bacteria</taxon>
        <taxon>Bacillati</taxon>
        <taxon>Actinomycetota</taxon>
        <taxon>Actinomycetes</taxon>
        <taxon>Pseudonocardiales</taxon>
        <taxon>Pseudonocardiaceae</taxon>
        <taxon>Actinomycetospora</taxon>
    </lineage>
</organism>
<sequence length="252" mass="25790">MTDTAPGPESLVDWMTGLVSDPVARARFTADPRHELGAQGLADLDPADVAHAMPLVTDVVAARFDAVVEPAAAPAQLAGESAVDALTRHFSAVPTAVAPAADTEGDDWTESLADDLAGAPDGLEGVVSAGPGVDLDLDGTGDLDGVHHDHDLDVMTRLDDDHTLDGDAPDASAAAPTLGFGAPPAPDVPRDAVDAVDPVVVDDPPEEHDLDDHRPGALEADPLDAGGIDLDDHHAGVDHLPDDPVHDLDPTP</sequence>
<evidence type="ECO:0000313" key="2">
    <source>
        <dbReference type="EMBL" id="MEJ2869443.1"/>
    </source>
</evidence>
<gene>
    <name evidence="2" type="ORF">WCD74_16825</name>
</gene>
<dbReference type="NCBIfam" id="NF038175">
    <property type="entry name" value="IniB_NTERM"/>
    <property type="match status" value="1"/>
</dbReference>
<keyword evidence="3" id="KW-1185">Reference proteome</keyword>
<dbReference type="Proteomes" id="UP001385809">
    <property type="component" value="Unassembled WGS sequence"/>
</dbReference>
<reference evidence="2 3" key="1">
    <citation type="submission" date="2024-03" db="EMBL/GenBank/DDBJ databases">
        <title>Actinomycetospora sp. OC33-EN08, a novel actinomycete isolated from wild orchid (Aerides multiflora).</title>
        <authorList>
            <person name="Suriyachadkun C."/>
        </authorList>
    </citation>
    <scope>NUCLEOTIDE SEQUENCE [LARGE SCALE GENOMIC DNA]</scope>
    <source>
        <strain evidence="2 3">OC33-EN08</strain>
    </source>
</reference>
<dbReference type="RefSeq" id="WP_337696022.1">
    <property type="nucleotide sequence ID" value="NZ_JBBEGN010000008.1"/>
</dbReference>
<feature type="region of interest" description="Disordered" evidence="1">
    <location>
        <begin position="200"/>
        <end position="252"/>
    </location>
</feature>
<comment type="caution">
    <text evidence="2">The sequence shown here is derived from an EMBL/GenBank/DDBJ whole genome shotgun (WGS) entry which is preliminary data.</text>
</comment>
<accession>A0ABU8MR74</accession>
<proteinExistence type="predicted"/>
<evidence type="ECO:0000313" key="3">
    <source>
        <dbReference type="Proteomes" id="UP001385809"/>
    </source>
</evidence>